<feature type="compositionally biased region" description="Acidic residues" evidence="3">
    <location>
        <begin position="151"/>
        <end position="161"/>
    </location>
</feature>
<evidence type="ECO:0000313" key="6">
    <source>
        <dbReference type="WBParaSite" id="PSU_v2.g1203.t1"/>
    </source>
</evidence>
<feature type="compositionally biased region" description="Basic and acidic residues" evidence="3">
    <location>
        <begin position="32"/>
        <end position="43"/>
    </location>
</feature>
<feature type="domain" description="Chromo" evidence="4">
    <location>
        <begin position="161"/>
        <end position="226"/>
    </location>
</feature>
<feature type="compositionally biased region" description="Low complexity" evidence="3">
    <location>
        <begin position="314"/>
        <end position="324"/>
    </location>
</feature>
<feature type="compositionally biased region" description="Basic and acidic residues" evidence="3">
    <location>
        <begin position="460"/>
        <end position="470"/>
    </location>
</feature>
<dbReference type="InterPro" id="IPR000953">
    <property type="entry name" value="Chromo/chromo_shadow_dom"/>
</dbReference>
<sequence>MSTESEGEAQTLTINDEVFELEVELNPLVATKDIHIDLKRKESSWANIQPSSKKSPTKPTENTNNSNGTSTSSATSPPPSPKESSKKEEKPEEREEEEETVEIPTPKKRGRKPKRKPEEKEPKQRSSIQEKKKNDEKEADEEEDKEKAEESSDSEDPEETFELEKIISHRVVKKRKRMVNEYLVRWLGYGAESDTWEPEENILGESAKEQITIYWEEKKQEEAEEKKDKTEKSDKAVKEEEVAENEKALSEPPAKKQKTEEIVVVQKRKPGRPKSVSTSDPSKSLPTVQQSPSTNAPPSIPATTPDIKPSPDFSSSIGSAIGSSDDTNTWYGIKEEDIKNKAAKREMKNLYVANRIPSLSEKLLADFGTSSSGRVTRSSLKPLKEDVDPSFRESKTPEPPTTGRRGRRTVSPAASTSNRYSPEPPAPKRTRKSMPAIKETDKQQKEDLSSPKKLLPPVIEADKVENEKGEASTIAPTDSQSLSTTDSQPSKTLTIDSSNISAKSASKPKKAGEF</sequence>
<feature type="region of interest" description="Disordered" evidence="3">
    <location>
        <begin position="31"/>
        <end position="170"/>
    </location>
</feature>
<feature type="compositionally biased region" description="Polar residues" evidence="3">
    <location>
        <begin position="275"/>
        <end position="297"/>
    </location>
</feature>
<feature type="compositionally biased region" description="Basic and acidic residues" evidence="3">
    <location>
        <begin position="382"/>
        <end position="396"/>
    </location>
</feature>
<dbReference type="Proteomes" id="UP000887577">
    <property type="component" value="Unplaced"/>
</dbReference>
<feature type="region of interest" description="Disordered" evidence="3">
    <location>
        <begin position="369"/>
        <end position="514"/>
    </location>
</feature>
<dbReference type="InterPro" id="IPR016197">
    <property type="entry name" value="Chromo-like_dom_sf"/>
</dbReference>
<feature type="compositionally biased region" description="Low complexity" evidence="3">
    <location>
        <begin position="59"/>
        <end position="75"/>
    </location>
</feature>
<feature type="compositionally biased region" description="Basic and acidic residues" evidence="3">
    <location>
        <begin position="116"/>
        <end position="136"/>
    </location>
</feature>
<dbReference type="PROSITE" id="PS50013">
    <property type="entry name" value="CHROMO_2"/>
    <property type="match status" value="1"/>
</dbReference>
<feature type="compositionally biased region" description="Polar residues" evidence="3">
    <location>
        <begin position="44"/>
        <end position="58"/>
    </location>
</feature>
<evidence type="ECO:0000259" key="4">
    <source>
        <dbReference type="PROSITE" id="PS50013"/>
    </source>
</evidence>
<feature type="compositionally biased region" description="Basic residues" evidence="3">
    <location>
        <begin position="106"/>
        <end position="115"/>
    </location>
</feature>
<dbReference type="SMART" id="SM00298">
    <property type="entry name" value="CHROMO"/>
    <property type="match status" value="1"/>
</dbReference>
<dbReference type="InterPro" id="IPR023779">
    <property type="entry name" value="Chromodomain_CS"/>
</dbReference>
<dbReference type="Pfam" id="PF00385">
    <property type="entry name" value="Chromo"/>
    <property type="match status" value="1"/>
</dbReference>
<evidence type="ECO:0000256" key="3">
    <source>
        <dbReference type="SAM" id="MobiDB-lite"/>
    </source>
</evidence>
<feature type="compositionally biased region" description="Low complexity" evidence="3">
    <location>
        <begin position="369"/>
        <end position="379"/>
    </location>
</feature>
<protein>
    <submittedName>
        <fullName evidence="6">Chromo domain-containing protein</fullName>
    </submittedName>
</protein>
<keyword evidence="2" id="KW-0539">Nucleus</keyword>
<dbReference type="AlphaFoldDB" id="A0A914XYJ6"/>
<evidence type="ECO:0000256" key="2">
    <source>
        <dbReference type="ARBA" id="ARBA00023242"/>
    </source>
</evidence>
<comment type="subcellular location">
    <subcellularLocation>
        <location evidence="1">Nucleus</location>
    </subcellularLocation>
</comment>
<organism evidence="5 6">
    <name type="scientific">Panagrolaimus superbus</name>
    <dbReference type="NCBI Taxonomy" id="310955"/>
    <lineage>
        <taxon>Eukaryota</taxon>
        <taxon>Metazoa</taxon>
        <taxon>Ecdysozoa</taxon>
        <taxon>Nematoda</taxon>
        <taxon>Chromadorea</taxon>
        <taxon>Rhabditida</taxon>
        <taxon>Tylenchina</taxon>
        <taxon>Panagrolaimomorpha</taxon>
        <taxon>Panagrolaimoidea</taxon>
        <taxon>Panagrolaimidae</taxon>
        <taxon>Panagrolaimus</taxon>
    </lineage>
</organism>
<dbReference type="Gene3D" id="2.40.50.40">
    <property type="match status" value="1"/>
</dbReference>
<reference evidence="6" key="1">
    <citation type="submission" date="2022-11" db="UniProtKB">
        <authorList>
            <consortium name="WormBaseParasite"/>
        </authorList>
    </citation>
    <scope>IDENTIFICATION</scope>
</reference>
<dbReference type="PROSITE" id="PS00598">
    <property type="entry name" value="CHROMO_1"/>
    <property type="match status" value="1"/>
</dbReference>
<feature type="compositionally biased region" description="Basic and acidic residues" evidence="3">
    <location>
        <begin position="83"/>
        <end position="93"/>
    </location>
</feature>
<evidence type="ECO:0000256" key="1">
    <source>
        <dbReference type="ARBA" id="ARBA00004123"/>
    </source>
</evidence>
<dbReference type="WBParaSite" id="PSU_v2.g1203.t1">
    <property type="protein sequence ID" value="PSU_v2.g1203.t1"/>
    <property type="gene ID" value="PSU_v2.g1203"/>
</dbReference>
<feature type="compositionally biased region" description="Basic and acidic residues" evidence="3">
    <location>
        <begin position="218"/>
        <end position="261"/>
    </location>
</feature>
<feature type="compositionally biased region" description="Basic and acidic residues" evidence="3">
    <location>
        <begin position="438"/>
        <end position="450"/>
    </location>
</feature>
<feature type="region of interest" description="Disordered" evidence="3">
    <location>
        <begin position="218"/>
        <end position="331"/>
    </location>
</feature>
<accession>A0A914XYJ6</accession>
<evidence type="ECO:0000313" key="5">
    <source>
        <dbReference type="Proteomes" id="UP000887577"/>
    </source>
</evidence>
<dbReference type="GO" id="GO:0005634">
    <property type="term" value="C:nucleus"/>
    <property type="evidence" value="ECO:0007669"/>
    <property type="project" value="UniProtKB-SubCell"/>
</dbReference>
<name>A0A914XYJ6_9BILA</name>
<dbReference type="SUPFAM" id="SSF54160">
    <property type="entry name" value="Chromo domain-like"/>
    <property type="match status" value="1"/>
</dbReference>
<proteinExistence type="predicted"/>
<feature type="compositionally biased region" description="Low complexity" evidence="3">
    <location>
        <begin position="476"/>
        <end position="490"/>
    </location>
</feature>
<dbReference type="InterPro" id="IPR023780">
    <property type="entry name" value="Chromo_domain"/>
</dbReference>
<keyword evidence="5" id="KW-1185">Reference proteome</keyword>
<dbReference type="CDD" id="cd00024">
    <property type="entry name" value="CD_CSD"/>
    <property type="match status" value="1"/>
</dbReference>